<accession>A0ABQ5C395</accession>
<dbReference type="Proteomes" id="UP001151760">
    <property type="component" value="Unassembled WGS sequence"/>
</dbReference>
<evidence type="ECO:0000313" key="3">
    <source>
        <dbReference type="Proteomes" id="UP001151760"/>
    </source>
</evidence>
<protein>
    <submittedName>
        <fullName evidence="2">Uncharacterized protein</fullName>
    </submittedName>
</protein>
<evidence type="ECO:0000313" key="2">
    <source>
        <dbReference type="EMBL" id="GJT20974.1"/>
    </source>
</evidence>
<feature type="compositionally biased region" description="Gly residues" evidence="1">
    <location>
        <begin position="65"/>
        <end position="85"/>
    </location>
</feature>
<evidence type="ECO:0000256" key="1">
    <source>
        <dbReference type="SAM" id="MobiDB-lite"/>
    </source>
</evidence>
<dbReference type="EMBL" id="BQNB010013850">
    <property type="protein sequence ID" value="GJT20974.1"/>
    <property type="molecule type" value="Genomic_DNA"/>
</dbReference>
<organism evidence="2 3">
    <name type="scientific">Tanacetum coccineum</name>
    <dbReference type="NCBI Taxonomy" id="301880"/>
    <lineage>
        <taxon>Eukaryota</taxon>
        <taxon>Viridiplantae</taxon>
        <taxon>Streptophyta</taxon>
        <taxon>Embryophyta</taxon>
        <taxon>Tracheophyta</taxon>
        <taxon>Spermatophyta</taxon>
        <taxon>Magnoliopsida</taxon>
        <taxon>eudicotyledons</taxon>
        <taxon>Gunneridae</taxon>
        <taxon>Pentapetalae</taxon>
        <taxon>asterids</taxon>
        <taxon>campanulids</taxon>
        <taxon>Asterales</taxon>
        <taxon>Asteraceae</taxon>
        <taxon>Asteroideae</taxon>
        <taxon>Anthemideae</taxon>
        <taxon>Anthemidinae</taxon>
        <taxon>Tanacetum</taxon>
    </lineage>
</organism>
<proteinExistence type="predicted"/>
<reference evidence="2" key="2">
    <citation type="submission" date="2022-01" db="EMBL/GenBank/DDBJ databases">
        <authorList>
            <person name="Yamashiro T."/>
            <person name="Shiraishi A."/>
            <person name="Satake H."/>
            <person name="Nakayama K."/>
        </authorList>
    </citation>
    <scope>NUCLEOTIDE SEQUENCE</scope>
</reference>
<feature type="region of interest" description="Disordered" evidence="1">
    <location>
        <begin position="51"/>
        <end position="124"/>
    </location>
</feature>
<reference evidence="2" key="1">
    <citation type="journal article" date="2022" name="Int. J. Mol. Sci.">
        <title>Draft Genome of Tanacetum Coccineum: Genomic Comparison of Closely Related Tanacetum-Family Plants.</title>
        <authorList>
            <person name="Yamashiro T."/>
            <person name="Shiraishi A."/>
            <person name="Nakayama K."/>
            <person name="Satake H."/>
        </authorList>
    </citation>
    <scope>NUCLEOTIDE SEQUENCE</scope>
</reference>
<comment type="caution">
    <text evidence="2">The sequence shown here is derived from an EMBL/GenBank/DDBJ whole genome shotgun (WGS) entry which is preliminary data.</text>
</comment>
<name>A0ABQ5C395_9ASTR</name>
<sequence>MARDAIRDLRHVTARKAAVTPWFNHCLKLGSSDGWWWSQMMGQLVGGEYDGCRNGSEWASTGDDTGSGGDTGSDGDGIRGSGGEGIWESGDDHRESGDDGGVDIARSDNPLQSDHTGVGLRAGK</sequence>
<keyword evidence="3" id="KW-1185">Reference proteome</keyword>
<gene>
    <name evidence="2" type="ORF">Tco_0890911</name>
</gene>